<dbReference type="SUPFAM" id="SSF55326">
    <property type="entry name" value="PurM N-terminal domain-like"/>
    <property type="match status" value="2"/>
</dbReference>
<evidence type="ECO:0000259" key="10">
    <source>
        <dbReference type="Pfam" id="PF02769"/>
    </source>
</evidence>
<dbReference type="FunFam" id="3.30.1330.10:FF:000004">
    <property type="entry name" value="Phosphoribosylformylglycinamidine synthase subunit PurL"/>
    <property type="match status" value="1"/>
</dbReference>
<dbReference type="PIRSF" id="PIRSF001587">
    <property type="entry name" value="FGAM_synthase_II"/>
    <property type="match status" value="1"/>
</dbReference>
<dbReference type="PANTHER" id="PTHR43555:SF1">
    <property type="entry name" value="PHOSPHORIBOSYLFORMYLGLYCINAMIDINE SYNTHASE SUBUNIT PURL"/>
    <property type="match status" value="1"/>
</dbReference>
<proteinExistence type="inferred from homology"/>
<keyword evidence="2 8" id="KW-0436">Ligase</keyword>
<name>A0A3R8VUW1_9CORY</name>
<feature type="binding site" evidence="8">
    <location>
        <position position="555"/>
    </location>
    <ligand>
        <name>substrate</name>
    </ligand>
</feature>
<feature type="binding site" evidence="8">
    <location>
        <position position="63"/>
    </location>
    <ligand>
        <name>ATP</name>
        <dbReference type="ChEBI" id="CHEBI:30616"/>
    </ligand>
</feature>
<gene>
    <name evidence="8" type="primary">purL</name>
    <name evidence="12" type="ORF">CXF48_02280</name>
</gene>
<keyword evidence="1 8" id="KW-0963">Cytoplasm</keyword>
<dbReference type="Gene3D" id="3.30.1330.10">
    <property type="entry name" value="PurM-like, N-terminal domain"/>
    <property type="match status" value="2"/>
</dbReference>
<feature type="binding site" evidence="8">
    <location>
        <position position="552"/>
    </location>
    <ligand>
        <name>ATP</name>
        <dbReference type="ChEBI" id="CHEBI:30616"/>
    </ligand>
</feature>
<comment type="subcellular location">
    <subcellularLocation>
        <location evidence="8">Cytoplasm</location>
    </subcellularLocation>
</comment>
<dbReference type="InterPro" id="IPR036921">
    <property type="entry name" value="PurM-like_N_sf"/>
</dbReference>
<evidence type="ECO:0000256" key="3">
    <source>
        <dbReference type="ARBA" id="ARBA00022723"/>
    </source>
</evidence>
<evidence type="ECO:0000256" key="8">
    <source>
        <dbReference type="HAMAP-Rule" id="MF_00420"/>
    </source>
</evidence>
<feature type="domain" description="Phosphoribosylformylglycinamidine synthase linker" evidence="11">
    <location>
        <begin position="22"/>
        <end position="64"/>
    </location>
</feature>
<dbReference type="GO" id="GO:0000287">
    <property type="term" value="F:magnesium ion binding"/>
    <property type="evidence" value="ECO:0007669"/>
    <property type="project" value="UniProtKB-UniRule"/>
</dbReference>
<evidence type="ECO:0000259" key="9">
    <source>
        <dbReference type="Pfam" id="PF00586"/>
    </source>
</evidence>
<comment type="caution">
    <text evidence="12">The sequence shown here is derived from an EMBL/GenBank/DDBJ whole genome shotgun (WGS) entry which is preliminary data.</text>
</comment>
<sequence length="800" mass="84054">MTDSTPFNDTVEAARTGGDVEQPYAELGLRDDEYRRIREILGRRPTDAELAMYSVMWSEHCSYKSSKVHLRYFGETTTDEMKRNLLAGIGENAGVIDVGDGNAVTFKVESHNHPSYVEPYQGAATGVGGIVRDIMAMGARPVAVMDQLRFGPADAPDTQRVLPGVVAGVGGYGNSLGLPNIGGETVFDASYAGNPLVNALCVGTLRSEDLKLAFASGEGNRVILFGSRTGLDGIGGVSVLASDTFEDGAERKLPAVQVGDPFAEKVLIECCLELYAADVVVGIQDLGGAGLSCATAELAAAGDGGMHVVLDNVHLRAEGMTAAEILSSESQERMMAVVTPDNVDAFMEICARWDVTASDIGEVTGGTNLVIEHRGEIVVDAPPGSMADDGPVYDRPWEVPADQAALNAEPALDRPATADDLRRTVLDLAASPALCSRAAITEQYDRYVRGNTVLAKDADAGVLRVDEETGRGIAVATDASGRYTRLDPETGARLALAEAYRNVAVTGATPVAVSNCLNFGSPEDPGVMWQFRNAVHGLADGCAELGIPVTGGNVSFYNQTGDEPILPTPVIAVLGTIDDVATRIPQQVPAGEFDLVLAGALTRDELGGSIWQQVAHDTLAGMPPGVDLDDEKRLAAALSALRGTVAAAHDLSEGGLSQGLVELAVQSGQGLTVNPMLALDRSVTGTEGEQAFTGLFSETATRVLLAVTPGRRDAVLDTLREHHIDGVWVGRTGTVDATGEPELRISTNAVPDPDRGFDDRASRDGDGVEFALPLAELRSAWEGTLPRLFSHAVGANSVVE</sequence>
<dbReference type="EC" id="6.3.5.3" evidence="8"/>
<comment type="caution">
    <text evidence="8">Lacks conserved residue(s) required for the propagation of feature annotation.</text>
</comment>
<reference evidence="12 13" key="1">
    <citation type="submission" date="2018-01" db="EMBL/GenBank/DDBJ databases">
        <title>Twenty Corynebacterium bovis Genomes.</title>
        <authorList>
            <person name="Gulvik C.A."/>
        </authorList>
    </citation>
    <scope>NUCLEOTIDE SEQUENCE [LARGE SCALE GENOMIC DNA]</scope>
    <source>
        <strain evidence="12 13">F6900</strain>
    </source>
</reference>
<evidence type="ECO:0000313" key="13">
    <source>
        <dbReference type="Proteomes" id="UP000276526"/>
    </source>
</evidence>
<dbReference type="InterPro" id="IPR036676">
    <property type="entry name" value="PurM-like_C_sf"/>
</dbReference>
<dbReference type="NCBIfam" id="NF002290">
    <property type="entry name" value="PRK01213.1"/>
    <property type="match status" value="1"/>
</dbReference>
<dbReference type="InterPro" id="IPR010918">
    <property type="entry name" value="PurM-like_C_dom"/>
</dbReference>
<dbReference type="CDD" id="cd02203">
    <property type="entry name" value="PurL_repeat1"/>
    <property type="match status" value="1"/>
</dbReference>
<dbReference type="SUPFAM" id="SSF56042">
    <property type="entry name" value="PurM C-terminal domain-like"/>
    <property type="match status" value="2"/>
</dbReference>
<evidence type="ECO:0000256" key="6">
    <source>
        <dbReference type="ARBA" id="ARBA00022840"/>
    </source>
</evidence>
<dbReference type="CDD" id="cd02204">
    <property type="entry name" value="PurL_repeat2"/>
    <property type="match status" value="1"/>
</dbReference>
<comment type="similarity">
    <text evidence="8">Belongs to the FGAMS family.</text>
</comment>
<dbReference type="UniPathway" id="UPA00074">
    <property type="reaction ID" value="UER00128"/>
</dbReference>
<keyword evidence="3 8" id="KW-0479">Metal-binding</keyword>
<dbReference type="GO" id="GO:0006189">
    <property type="term" value="P:'de novo' IMP biosynthetic process"/>
    <property type="evidence" value="ECO:0007669"/>
    <property type="project" value="UniProtKB-UniRule"/>
</dbReference>
<dbReference type="NCBIfam" id="TIGR01736">
    <property type="entry name" value="FGAM_synth_II"/>
    <property type="match status" value="1"/>
</dbReference>
<dbReference type="InterPro" id="IPR041609">
    <property type="entry name" value="PurL_linker"/>
</dbReference>
<feature type="binding site" evidence="8">
    <location>
        <position position="132"/>
    </location>
    <ligand>
        <name>substrate</name>
    </ligand>
</feature>
<dbReference type="GO" id="GO:0005524">
    <property type="term" value="F:ATP binding"/>
    <property type="evidence" value="ECO:0007669"/>
    <property type="project" value="UniProtKB-UniRule"/>
</dbReference>
<feature type="binding site" evidence="8">
    <location>
        <begin position="110"/>
        <end position="113"/>
    </location>
    <ligand>
        <name>substrate</name>
    </ligand>
</feature>
<feature type="binding site" evidence="8">
    <location>
        <position position="109"/>
    </location>
    <ligand>
        <name>Mg(2+)</name>
        <dbReference type="ChEBI" id="CHEBI:18420"/>
        <label>1</label>
    </ligand>
</feature>
<evidence type="ECO:0000259" key="11">
    <source>
        <dbReference type="Pfam" id="PF18072"/>
    </source>
</evidence>
<feature type="active site" evidence="8">
    <location>
        <position position="60"/>
    </location>
</feature>
<feature type="binding site" evidence="8">
    <location>
        <position position="133"/>
    </location>
    <ligand>
        <name>Mg(2+)</name>
        <dbReference type="ChEBI" id="CHEBI:18420"/>
        <label>2</label>
    </ligand>
</feature>
<feature type="binding site" evidence="8">
    <location>
        <position position="107"/>
    </location>
    <ligand>
        <name>ATP</name>
        <dbReference type="ChEBI" id="CHEBI:30616"/>
    </ligand>
</feature>
<feature type="binding site" evidence="8">
    <location>
        <begin position="329"/>
        <end position="331"/>
    </location>
    <ligand>
        <name>substrate</name>
    </ligand>
</feature>
<evidence type="ECO:0000256" key="1">
    <source>
        <dbReference type="ARBA" id="ARBA00022490"/>
    </source>
</evidence>
<dbReference type="EMBL" id="PQNK01000003">
    <property type="protein sequence ID" value="RRO87386.1"/>
    <property type="molecule type" value="Genomic_DNA"/>
</dbReference>
<feature type="binding site" evidence="8">
    <location>
        <position position="285"/>
    </location>
    <ligand>
        <name>Mg(2+)</name>
        <dbReference type="ChEBI" id="CHEBI:18420"/>
        <label>2</label>
    </ligand>
</feature>
<feature type="binding site" evidence="8">
    <location>
        <position position="553"/>
    </location>
    <ligand>
        <name>Mg(2+)</name>
        <dbReference type="ChEBI" id="CHEBI:18420"/>
        <label>1</label>
    </ligand>
</feature>
<feature type="domain" description="PurM-like N-terminal" evidence="9">
    <location>
        <begin position="90"/>
        <end position="204"/>
    </location>
</feature>
<feature type="active site" description="Proton acceptor" evidence="8">
    <location>
        <position position="111"/>
    </location>
</feature>
<dbReference type="GeneID" id="60809422"/>
<dbReference type="AlphaFoldDB" id="A0A3R8VUW1"/>
<dbReference type="Proteomes" id="UP000276526">
    <property type="component" value="Unassembled WGS sequence"/>
</dbReference>
<evidence type="ECO:0000256" key="7">
    <source>
        <dbReference type="ARBA" id="ARBA00022842"/>
    </source>
</evidence>
<organism evidence="12 13">
    <name type="scientific">Corynebacterium bovis</name>
    <dbReference type="NCBI Taxonomy" id="36808"/>
    <lineage>
        <taxon>Bacteria</taxon>
        <taxon>Bacillati</taxon>
        <taxon>Actinomycetota</taxon>
        <taxon>Actinomycetes</taxon>
        <taxon>Mycobacteriales</taxon>
        <taxon>Corynebacteriaceae</taxon>
        <taxon>Corynebacterium</taxon>
    </lineage>
</organism>
<comment type="function">
    <text evidence="8">Part of the phosphoribosylformylglycinamidine synthase complex involved in the purines biosynthetic pathway. Catalyzes the ATP-dependent conversion of formylglycinamide ribonucleotide (FGAR) and glutamine to yield formylglycinamidine ribonucleotide (FGAM) and glutamate. The FGAM synthase complex is composed of three subunits. PurQ produces an ammonia molecule by converting glutamine to glutamate. PurL transfers the ammonia molecule to FGAR to form FGAM in an ATP-dependent manner. PurS interacts with PurQ and PurL and is thought to assist in the transfer of the ammonia molecule from PurQ to PurL.</text>
</comment>
<keyword evidence="4 8" id="KW-0547">Nucleotide-binding</keyword>
<keyword evidence="5 8" id="KW-0658">Purine biosynthesis</keyword>
<protein>
    <recommendedName>
        <fullName evidence="8">Phosphoribosylformylglycinamidine synthase subunit PurL</fullName>
        <shortName evidence="8">FGAM synthase</shortName>
        <ecNumber evidence="8">6.3.5.3</ecNumber>
    </recommendedName>
    <alternativeName>
        <fullName evidence="8">Formylglycinamide ribonucleotide amidotransferase subunit II</fullName>
        <shortName evidence="8">FGAR amidotransferase II</shortName>
        <shortName evidence="8">FGAR-AT II</shortName>
    </alternativeName>
    <alternativeName>
        <fullName evidence="8">Glutamine amidotransferase PurL</fullName>
    </alternativeName>
    <alternativeName>
        <fullName evidence="8">Phosphoribosylformylglycinamidine synthase subunit II</fullName>
    </alternativeName>
</protein>
<dbReference type="Pfam" id="PF18072">
    <property type="entry name" value="FGAR-AT_linker"/>
    <property type="match status" value="1"/>
</dbReference>
<feature type="domain" description="PurM-like C-terminal" evidence="10">
    <location>
        <begin position="597"/>
        <end position="730"/>
    </location>
</feature>
<dbReference type="PANTHER" id="PTHR43555">
    <property type="entry name" value="PHOSPHORIBOSYLFORMYLGLYCINAMIDINE SYNTHASE SUBUNIT PURL"/>
    <property type="match status" value="1"/>
</dbReference>
<dbReference type="GO" id="GO:0004642">
    <property type="term" value="F:phosphoribosylformylglycinamidine synthase activity"/>
    <property type="evidence" value="ECO:0007669"/>
    <property type="project" value="UniProtKB-UniRule"/>
</dbReference>
<dbReference type="InterPro" id="IPR010074">
    <property type="entry name" value="PRibForGlyAmidine_synth_PurL"/>
</dbReference>
<evidence type="ECO:0000256" key="2">
    <source>
        <dbReference type="ARBA" id="ARBA00022598"/>
    </source>
</evidence>
<evidence type="ECO:0000256" key="4">
    <source>
        <dbReference type="ARBA" id="ARBA00022741"/>
    </source>
</evidence>
<dbReference type="GO" id="GO:0005737">
    <property type="term" value="C:cytoplasm"/>
    <property type="evidence" value="ECO:0007669"/>
    <property type="project" value="UniProtKB-SubCell"/>
</dbReference>
<feature type="domain" description="PurM-like N-terminal" evidence="9">
    <location>
        <begin position="459"/>
        <end position="576"/>
    </location>
</feature>
<keyword evidence="7 8" id="KW-0460">Magnesium</keyword>
<dbReference type="Pfam" id="PF00586">
    <property type="entry name" value="AIRS"/>
    <property type="match status" value="2"/>
</dbReference>
<feature type="binding site" evidence="8">
    <location>
        <position position="515"/>
    </location>
    <ligand>
        <name>ATP</name>
        <dbReference type="ChEBI" id="CHEBI:30616"/>
    </ligand>
</feature>
<dbReference type="InterPro" id="IPR016188">
    <property type="entry name" value="PurM-like_N"/>
</dbReference>
<evidence type="ECO:0000313" key="12">
    <source>
        <dbReference type="EMBL" id="RRO87386.1"/>
    </source>
</evidence>
<feature type="domain" description="PurM-like C-terminal" evidence="10">
    <location>
        <begin position="218"/>
        <end position="372"/>
    </location>
</feature>
<comment type="pathway">
    <text evidence="8">Purine metabolism; IMP biosynthesis via de novo pathway; 5-amino-1-(5-phospho-D-ribosyl)imidazole from N(2)-formyl-N(1)-(5-phospho-D-ribosyl)glycinamide: step 1/2.</text>
</comment>
<dbReference type="RefSeq" id="WP_010268265.1">
    <property type="nucleotide sequence ID" value="NZ_CP066067.1"/>
</dbReference>
<dbReference type="HAMAP" id="MF_00420">
    <property type="entry name" value="PurL_2"/>
    <property type="match status" value="1"/>
</dbReference>
<comment type="subunit">
    <text evidence="8">Monomer. Part of the FGAM synthase complex composed of 1 PurL, 1 PurQ and 2 PurS subunits.</text>
</comment>
<keyword evidence="6 8" id="KW-0067">ATP-binding</keyword>
<comment type="catalytic activity">
    <reaction evidence="8">
        <text>N(2)-formyl-N(1)-(5-phospho-beta-D-ribosyl)glycinamide + L-glutamine + ATP + H2O = 2-formamido-N(1)-(5-O-phospho-beta-D-ribosyl)acetamidine + L-glutamate + ADP + phosphate + H(+)</text>
        <dbReference type="Rhea" id="RHEA:17129"/>
        <dbReference type="ChEBI" id="CHEBI:15377"/>
        <dbReference type="ChEBI" id="CHEBI:15378"/>
        <dbReference type="ChEBI" id="CHEBI:29985"/>
        <dbReference type="ChEBI" id="CHEBI:30616"/>
        <dbReference type="ChEBI" id="CHEBI:43474"/>
        <dbReference type="ChEBI" id="CHEBI:58359"/>
        <dbReference type="ChEBI" id="CHEBI:147286"/>
        <dbReference type="ChEBI" id="CHEBI:147287"/>
        <dbReference type="ChEBI" id="CHEBI:456216"/>
        <dbReference type="EC" id="6.3.5.3"/>
    </reaction>
</comment>
<dbReference type="Gene3D" id="3.90.650.10">
    <property type="entry name" value="PurM-like C-terminal domain"/>
    <property type="match status" value="2"/>
</dbReference>
<accession>A0A3R8VUW1</accession>
<feature type="binding site" evidence="8">
    <location>
        <position position="257"/>
    </location>
    <ligand>
        <name>substrate</name>
    </ligand>
</feature>
<dbReference type="Pfam" id="PF02769">
    <property type="entry name" value="AIRS_C"/>
    <property type="match status" value="2"/>
</dbReference>
<evidence type="ECO:0000256" key="5">
    <source>
        <dbReference type="ARBA" id="ARBA00022755"/>
    </source>
</evidence>